<evidence type="ECO:0000313" key="13">
    <source>
        <dbReference type="Proteomes" id="UP000752814"/>
    </source>
</evidence>
<evidence type="ECO:0000256" key="3">
    <source>
        <dbReference type="ARBA" id="ARBA00022801"/>
    </source>
</evidence>
<keyword evidence="6" id="KW-0238">DNA-binding</keyword>
<dbReference type="PIRSF" id="PIRSF037307">
    <property type="entry name" value="Lhr-like_helic_prd"/>
    <property type="match status" value="1"/>
</dbReference>
<dbReference type="CDD" id="cd17922">
    <property type="entry name" value="DEXHc_LHR-like"/>
    <property type="match status" value="1"/>
</dbReference>
<comment type="caution">
    <text evidence="12">The sequence shown here is derived from an EMBL/GenBank/DDBJ whole genome shotgun (WGS) entry which is preliminary data.</text>
</comment>
<dbReference type="InterPro" id="IPR014001">
    <property type="entry name" value="Helicase_ATP-bd"/>
</dbReference>
<evidence type="ECO:0000259" key="10">
    <source>
        <dbReference type="PROSITE" id="PS51192"/>
    </source>
</evidence>
<keyword evidence="4 12" id="KW-0347">Helicase</keyword>
<dbReference type="GO" id="GO:0140097">
    <property type="term" value="F:catalytic activity, acting on DNA"/>
    <property type="evidence" value="ECO:0007669"/>
    <property type="project" value="UniProtKB-ARBA"/>
</dbReference>
<keyword evidence="8" id="KW-0413">Isomerase</keyword>
<accession>A0A8J8PGX3</accession>
<dbReference type="Pfam" id="PF00270">
    <property type="entry name" value="DEAD"/>
    <property type="match status" value="1"/>
</dbReference>
<dbReference type="EMBL" id="LVVT01000002">
    <property type="protein sequence ID" value="TQS84290.1"/>
    <property type="molecule type" value="Genomic_DNA"/>
</dbReference>
<keyword evidence="3" id="KW-0378">Hydrolase</keyword>
<evidence type="ECO:0000256" key="1">
    <source>
        <dbReference type="ARBA" id="ARBA00022741"/>
    </source>
</evidence>
<dbReference type="InterPro" id="IPR017170">
    <property type="entry name" value="Lhr-like"/>
</dbReference>
<dbReference type="Gene3D" id="3.40.50.300">
    <property type="entry name" value="P-loop containing nucleotide triphosphate hydrolases"/>
    <property type="match status" value="2"/>
</dbReference>
<dbReference type="GO" id="GO:0016887">
    <property type="term" value="F:ATP hydrolysis activity"/>
    <property type="evidence" value="ECO:0007669"/>
    <property type="project" value="TreeGrafter"/>
</dbReference>
<sequence>MAFELLDDRIRAVLKEKGIVEATKAQEKAIPRILEGKNILLVAHTGIGKTESAMLPIFHNILKTPGKGIRCLYITPLRALNRDMLGRLTELGSALDIQVAVRHGDTAQAERQKQSQNPPDVLITTPETLQVLFTGKRLREHLKNVRWVVVDEVHELASNERGAQLAVGLERLAAISGEFQRVGLSATVGTVEEVAGYLGGDREVEIVQVKSSKELDISVKCPVVDDHVKDLAGRLQCDPELAAAMVLSKEIIDAHRSTLLFVNTRDTAEALAARYAVWDENTKIGVHHGSLSKDIRIDTEDRFKHEELSGLICTSSLELGIDIGSVDYALQYNSPRQVSRLIQRMGRAGHAVGEKTEGSIIATEPDELAEAMVITRKAVAGELEQLNVRENPLTVLANQLVAASMAGKVEKEATYSIFTRSYPFRNLSRDTFNDVIAQLVSIGLIFDNGTDYKRSKRGMTYFYDNLSMIRDERTFLIREISSRRIVGTLDESFVASFAEPYAVFITQGRSWRIVELREDEVLVEQINDLGSIPSWTGEDIPVPLEVAEEVGSLRRLKNFKDYNGDKRAVETVNKYLEENGENIPSDKLITLELSKRTAIINMCFGTKVNGTIARILSMLLTARMGESVGVTTDPYRIILELPKEIGPKVIEDTLMSVKSAGIESLMRMFLKSSSFLRYRFVYVAKKFGVIEKNADYRSVNFTRLAEAFEGTPLFEEAVMHVLWNDFDIAGTKEVIGRIERGEIAFKVTGSTPIGIAGLRQSKELIMPQRADHSILMALKKRLEDETMSMSCVSCQNQWRMKAKDAPSRILCPKCGGMMVAALLPYNRDNISLLKKDKPTAEEKKEIKRMYKNASLVKDYGPKAVVALAGRGVGPDSASRILSGFYENEDEFLRDILSAELTYARTKRFWG</sequence>
<dbReference type="SUPFAM" id="SSF52540">
    <property type="entry name" value="P-loop containing nucleoside triphosphate hydrolases"/>
    <property type="match status" value="1"/>
</dbReference>
<dbReference type="PANTHER" id="PTHR47962:SF5">
    <property type="entry name" value="ATP-DEPENDENT HELICASE LHR-RELATED"/>
    <property type="match status" value="1"/>
</dbReference>
<dbReference type="InterPro" id="IPR013701">
    <property type="entry name" value="Lhr-like_DEAD/DEAH_assoc"/>
</dbReference>
<dbReference type="SMART" id="SM00487">
    <property type="entry name" value="DEXDc"/>
    <property type="match status" value="1"/>
</dbReference>
<dbReference type="InterPro" id="IPR052511">
    <property type="entry name" value="ATP-dep_Helicase"/>
</dbReference>
<evidence type="ECO:0000256" key="8">
    <source>
        <dbReference type="ARBA" id="ARBA00023235"/>
    </source>
</evidence>
<dbReference type="GO" id="GO:0006281">
    <property type="term" value="P:DNA repair"/>
    <property type="evidence" value="ECO:0007669"/>
    <property type="project" value="UniProtKB-KW"/>
</dbReference>
<dbReference type="PANTHER" id="PTHR47962">
    <property type="entry name" value="ATP-DEPENDENT HELICASE LHR-RELATED-RELATED"/>
    <property type="match status" value="1"/>
</dbReference>
<name>A0A8J8PGX3_9ARCH</name>
<dbReference type="InterPro" id="IPR011545">
    <property type="entry name" value="DEAD/DEAH_box_helicase_dom"/>
</dbReference>
<evidence type="ECO:0000259" key="11">
    <source>
        <dbReference type="PROSITE" id="PS51194"/>
    </source>
</evidence>
<evidence type="ECO:0000256" key="4">
    <source>
        <dbReference type="ARBA" id="ARBA00022806"/>
    </source>
</evidence>
<dbReference type="InterPro" id="IPR001650">
    <property type="entry name" value="Helicase_C-like"/>
</dbReference>
<dbReference type="AlphaFoldDB" id="A0A8J8PGX3"/>
<evidence type="ECO:0000313" key="12">
    <source>
        <dbReference type="EMBL" id="TQS84290.1"/>
    </source>
</evidence>
<dbReference type="Pfam" id="PF19306">
    <property type="entry name" value="WHD_Lhr"/>
    <property type="match status" value="1"/>
</dbReference>
<evidence type="ECO:0000256" key="2">
    <source>
        <dbReference type="ARBA" id="ARBA00022763"/>
    </source>
</evidence>
<dbReference type="SMART" id="SM00490">
    <property type="entry name" value="HELICc"/>
    <property type="match status" value="1"/>
</dbReference>
<keyword evidence="1" id="KW-0547">Nucleotide-binding</keyword>
<organism evidence="12 13">
    <name type="scientific">Candidatus Methanomassiliicoccus intestinalis</name>
    <dbReference type="NCBI Taxonomy" id="1406512"/>
    <lineage>
        <taxon>Archaea</taxon>
        <taxon>Methanobacteriati</taxon>
        <taxon>Thermoplasmatota</taxon>
        <taxon>Thermoplasmata</taxon>
        <taxon>Methanomassiliicoccales</taxon>
        <taxon>Methanomassiliicoccaceae</taxon>
        <taxon>Methanomassiliicoccus</taxon>
    </lineage>
</organism>
<protein>
    <submittedName>
        <fullName evidence="12">ATP-dependent helicase</fullName>
    </submittedName>
</protein>
<evidence type="ECO:0000256" key="5">
    <source>
        <dbReference type="ARBA" id="ARBA00022840"/>
    </source>
</evidence>
<dbReference type="GO" id="GO:0004386">
    <property type="term" value="F:helicase activity"/>
    <property type="evidence" value="ECO:0007669"/>
    <property type="project" value="UniProtKB-KW"/>
</dbReference>
<dbReference type="PROSITE" id="PS51194">
    <property type="entry name" value="HELICASE_CTER"/>
    <property type="match status" value="1"/>
</dbReference>
<dbReference type="RefSeq" id="WP_400195262.1">
    <property type="nucleotide sequence ID" value="NZ_CAYAYE010000008.1"/>
</dbReference>
<feature type="domain" description="Helicase C-terminal" evidence="11">
    <location>
        <begin position="246"/>
        <end position="394"/>
    </location>
</feature>
<keyword evidence="5" id="KW-0067">ATP-binding</keyword>
<dbReference type="GO" id="GO:0005524">
    <property type="term" value="F:ATP binding"/>
    <property type="evidence" value="ECO:0007669"/>
    <property type="project" value="UniProtKB-KW"/>
</dbReference>
<dbReference type="Proteomes" id="UP000752814">
    <property type="component" value="Unassembled WGS sequence"/>
</dbReference>
<evidence type="ECO:0000256" key="6">
    <source>
        <dbReference type="ARBA" id="ARBA00023125"/>
    </source>
</evidence>
<dbReference type="PROSITE" id="PS51192">
    <property type="entry name" value="HELICASE_ATP_BIND_1"/>
    <property type="match status" value="1"/>
</dbReference>
<dbReference type="Pfam" id="PF00271">
    <property type="entry name" value="Helicase_C"/>
    <property type="match status" value="1"/>
</dbReference>
<dbReference type="Pfam" id="PF08494">
    <property type="entry name" value="DEAD_assoc"/>
    <property type="match status" value="1"/>
</dbReference>
<dbReference type="InterPro" id="IPR027417">
    <property type="entry name" value="P-loop_NTPase"/>
</dbReference>
<reference evidence="12" key="1">
    <citation type="submission" date="2016-03" db="EMBL/GenBank/DDBJ databases">
        <authorList>
            <person name="Borrel G."/>
            <person name="Mccann A."/>
            <person name="O'Toole P.W."/>
        </authorList>
    </citation>
    <scope>NUCLEOTIDE SEQUENCE</scope>
    <source>
        <strain evidence="12">183</strain>
    </source>
</reference>
<feature type="domain" description="Helicase ATP-binding" evidence="10">
    <location>
        <begin position="30"/>
        <end position="206"/>
    </location>
</feature>
<dbReference type="GO" id="GO:0003677">
    <property type="term" value="F:DNA binding"/>
    <property type="evidence" value="ECO:0007669"/>
    <property type="project" value="UniProtKB-KW"/>
</dbReference>
<dbReference type="InterPro" id="IPR045628">
    <property type="entry name" value="Lhr_WH_dom"/>
</dbReference>
<proteinExistence type="inferred from homology"/>
<keyword evidence="7" id="KW-0234">DNA repair</keyword>
<keyword evidence="2" id="KW-0227">DNA damage</keyword>
<comment type="similarity">
    <text evidence="9">Belongs to the Lhr helicase family. Lhr-Core subfamily.</text>
</comment>
<evidence type="ECO:0000256" key="9">
    <source>
        <dbReference type="ARBA" id="ARBA00093467"/>
    </source>
</evidence>
<evidence type="ECO:0000256" key="7">
    <source>
        <dbReference type="ARBA" id="ARBA00023204"/>
    </source>
</evidence>
<gene>
    <name evidence="12" type="ORF">A3207_05470</name>
</gene>